<proteinExistence type="predicted"/>
<organism evidence="2 3">
    <name type="scientific">Nocardia fluminea</name>
    <dbReference type="NCBI Taxonomy" id="134984"/>
    <lineage>
        <taxon>Bacteria</taxon>
        <taxon>Bacillati</taxon>
        <taxon>Actinomycetota</taxon>
        <taxon>Actinomycetes</taxon>
        <taxon>Mycobacteriales</taxon>
        <taxon>Nocardiaceae</taxon>
        <taxon>Nocardia</taxon>
    </lineage>
</organism>
<keyword evidence="1" id="KW-0732">Signal</keyword>
<evidence type="ECO:0000313" key="2">
    <source>
        <dbReference type="EMBL" id="PKV82038.1"/>
    </source>
</evidence>
<gene>
    <name evidence="2" type="ORF">ATK86_6522</name>
</gene>
<name>A0A2N3VKA0_9NOCA</name>
<accession>A0A2N3VKA0</accession>
<protein>
    <submittedName>
        <fullName evidence="2">Uncharacterized protein</fullName>
    </submittedName>
</protein>
<reference evidence="2 3" key="1">
    <citation type="submission" date="2017-12" db="EMBL/GenBank/DDBJ databases">
        <title>Sequencing the genomes of 1000 Actinobacteria strains.</title>
        <authorList>
            <person name="Klenk H.-P."/>
        </authorList>
    </citation>
    <scope>NUCLEOTIDE SEQUENCE [LARGE SCALE GENOMIC DNA]</scope>
    <source>
        <strain evidence="2 3">DSM 44489</strain>
    </source>
</reference>
<dbReference type="AlphaFoldDB" id="A0A2N3VKA0"/>
<evidence type="ECO:0000256" key="1">
    <source>
        <dbReference type="SAM" id="SignalP"/>
    </source>
</evidence>
<dbReference type="EMBL" id="PJMW01000002">
    <property type="protein sequence ID" value="PKV82038.1"/>
    <property type="molecule type" value="Genomic_DNA"/>
</dbReference>
<dbReference type="RefSeq" id="WP_101467662.1">
    <property type="nucleotide sequence ID" value="NZ_JBFAYW010000004.1"/>
</dbReference>
<sequence length="87" mass="7930">MNMFLSAGAAAAIASGLILGGSAAATHVDAVSIAGSGSAGQLVDLASLVSSGSAGAGSSFGITVGDGEDEPDAVADTLTLPLAAGPA</sequence>
<comment type="caution">
    <text evidence="2">The sequence shown here is derived from an EMBL/GenBank/DDBJ whole genome shotgun (WGS) entry which is preliminary data.</text>
</comment>
<feature type="chain" id="PRO_5014872092" evidence="1">
    <location>
        <begin position="25"/>
        <end position="87"/>
    </location>
</feature>
<evidence type="ECO:0000313" key="3">
    <source>
        <dbReference type="Proteomes" id="UP000233766"/>
    </source>
</evidence>
<keyword evidence="3" id="KW-1185">Reference proteome</keyword>
<dbReference type="Proteomes" id="UP000233766">
    <property type="component" value="Unassembled WGS sequence"/>
</dbReference>
<feature type="signal peptide" evidence="1">
    <location>
        <begin position="1"/>
        <end position="24"/>
    </location>
</feature>